<keyword evidence="6" id="KW-1185">Reference proteome</keyword>
<evidence type="ECO:0000256" key="1">
    <source>
        <dbReference type="SAM" id="Phobius"/>
    </source>
</evidence>
<name>A0A3A8FMN8_9GAMM</name>
<accession>A0A498CXC6</accession>
<feature type="transmembrane region" description="Helical" evidence="1">
    <location>
        <begin position="6"/>
        <end position="25"/>
    </location>
</feature>
<protein>
    <submittedName>
        <fullName evidence="2">Uncharacterized protein</fullName>
    </submittedName>
</protein>
<gene>
    <name evidence="2" type="ORF">D7V64_15585</name>
    <name evidence="4" type="ORF">D9K79_15605</name>
    <name evidence="3" type="ORF">D9K80_15015</name>
</gene>
<dbReference type="RefSeq" id="WP_106986568.1">
    <property type="nucleotide sequence ID" value="NZ_CP035934.2"/>
</dbReference>
<keyword evidence="1" id="KW-0812">Transmembrane</keyword>
<dbReference type="Proteomes" id="UP000273105">
    <property type="component" value="Unassembled WGS sequence"/>
</dbReference>
<dbReference type="EMBL" id="RAXZ01000036">
    <property type="protein sequence ID" value="RKG48267.1"/>
    <property type="molecule type" value="Genomic_DNA"/>
</dbReference>
<proteinExistence type="predicted"/>
<dbReference type="Proteomes" id="UP000267166">
    <property type="component" value="Unassembled WGS sequence"/>
</dbReference>
<keyword evidence="1" id="KW-0472">Membrane</keyword>
<evidence type="ECO:0000313" key="5">
    <source>
        <dbReference type="Proteomes" id="UP000267166"/>
    </source>
</evidence>
<reference evidence="5 6" key="1">
    <citation type="submission" date="2018-09" db="EMBL/GenBank/DDBJ databases">
        <title>The draft genome of Acinetobacter sp. strains.</title>
        <authorList>
            <person name="Qin J."/>
            <person name="Feng Y."/>
            <person name="Zong Z."/>
        </authorList>
    </citation>
    <scope>NUCLEOTIDE SEQUENCE [LARGE SCALE GENOMIC DNA]</scope>
    <source>
        <strain evidence="4 6">WCHAc060001</strain>
        <strain evidence="3 5">WCHAc060003</strain>
    </source>
</reference>
<evidence type="ECO:0000313" key="6">
    <source>
        <dbReference type="Proteomes" id="UP000273105"/>
    </source>
</evidence>
<evidence type="ECO:0000313" key="3">
    <source>
        <dbReference type="EMBL" id="RLL31387.1"/>
    </source>
</evidence>
<sequence length="78" mass="9234">MIIQALIYTFILIGIISIGTANGYFNQAFWRSEELWLDEDDFDEEVERWLRYGNIAYKTCIVSFIVSGILGCVYWYLY</sequence>
<reference evidence="2 7" key="2">
    <citation type="submission" date="2018-09" db="EMBL/GenBank/DDBJ databases">
        <title>The draft genome of Acinetobacter spp. strains.</title>
        <authorList>
            <person name="Qin J."/>
            <person name="Feng Y."/>
            <person name="Zong Z."/>
        </authorList>
    </citation>
    <scope>NUCLEOTIDE SEQUENCE [LARGE SCALE GENOMIC DNA]</scope>
    <source>
        <strain evidence="2 7">WCHAc060002</strain>
    </source>
</reference>
<evidence type="ECO:0000313" key="7">
    <source>
        <dbReference type="Proteomes" id="UP000281084"/>
    </source>
</evidence>
<keyword evidence="1" id="KW-1133">Transmembrane helix</keyword>
<comment type="caution">
    <text evidence="2">The sequence shown here is derived from an EMBL/GenBank/DDBJ whole genome shotgun (WGS) entry which is preliminary data.</text>
</comment>
<evidence type="ECO:0000313" key="2">
    <source>
        <dbReference type="EMBL" id="RKG48267.1"/>
    </source>
</evidence>
<evidence type="ECO:0000313" key="4">
    <source>
        <dbReference type="EMBL" id="RLL39055.1"/>
    </source>
</evidence>
<dbReference type="EMBL" id="RCHE01000051">
    <property type="protein sequence ID" value="RLL39055.1"/>
    <property type="molecule type" value="Genomic_DNA"/>
</dbReference>
<dbReference type="AlphaFoldDB" id="A0A3A8FMN8"/>
<feature type="transmembrane region" description="Helical" evidence="1">
    <location>
        <begin position="55"/>
        <end position="77"/>
    </location>
</feature>
<dbReference type="EMBL" id="RCHD01000046">
    <property type="protein sequence ID" value="RLL31387.1"/>
    <property type="molecule type" value="Genomic_DNA"/>
</dbReference>
<organism evidence="2 7">
    <name type="scientific">Acinetobacter cumulans</name>
    <dbReference type="NCBI Taxonomy" id="2136182"/>
    <lineage>
        <taxon>Bacteria</taxon>
        <taxon>Pseudomonadati</taxon>
        <taxon>Pseudomonadota</taxon>
        <taxon>Gammaproteobacteria</taxon>
        <taxon>Moraxellales</taxon>
        <taxon>Moraxellaceae</taxon>
        <taxon>Acinetobacter</taxon>
    </lineage>
</organism>
<dbReference type="Proteomes" id="UP000281084">
    <property type="component" value="Unassembled WGS sequence"/>
</dbReference>
<accession>A0A3A8FMN8</accession>